<protein>
    <recommendedName>
        <fullName evidence="10">tRNA dimethylallyltransferase</fullName>
        <ecNumber evidence="10">2.5.1.75</ecNumber>
    </recommendedName>
    <alternativeName>
        <fullName evidence="10">Dimethylallyl diphosphate:tRNA dimethylallyltransferase</fullName>
        <shortName evidence="10">DMAPP:tRNA dimethylallyltransferase</shortName>
        <shortName evidence="10">DMATase</shortName>
    </alternativeName>
    <alternativeName>
        <fullName evidence="10">Isopentenyl-diphosphate:tRNA isopentenyltransferase</fullName>
        <shortName evidence="10">IPP transferase</shortName>
        <shortName evidence="10">IPPT</shortName>
        <shortName evidence="10">IPTase</shortName>
    </alternativeName>
</protein>
<feature type="binding site" evidence="10">
    <location>
        <begin position="6"/>
        <end position="13"/>
    </location>
    <ligand>
        <name>ATP</name>
        <dbReference type="ChEBI" id="CHEBI:30616"/>
    </ligand>
</feature>
<dbReference type="PANTHER" id="PTHR11088">
    <property type="entry name" value="TRNA DIMETHYLALLYLTRANSFERASE"/>
    <property type="match status" value="1"/>
</dbReference>
<keyword evidence="4 10" id="KW-0808">Transferase</keyword>
<gene>
    <name evidence="14" type="primary">miaA2</name>
    <name evidence="10" type="synonym">miaA</name>
    <name evidence="14" type="ORF">GCM10007390_36500</name>
</gene>
<accession>A0A8J3D5W5</accession>
<reference evidence="14 15" key="1">
    <citation type="journal article" date="2014" name="Int. J. Syst. Evol. Microbiol.">
        <title>Complete genome sequence of Corynebacterium casei LMG S-19264T (=DSM 44701T), isolated from a smear-ripened cheese.</title>
        <authorList>
            <consortium name="US DOE Joint Genome Institute (JGI-PGF)"/>
            <person name="Walter F."/>
            <person name="Albersmeier A."/>
            <person name="Kalinowski J."/>
            <person name="Ruckert C."/>
        </authorList>
    </citation>
    <scope>NUCLEOTIDE SEQUENCE [LARGE SCALE GENOMIC DNA]</scope>
    <source>
        <strain evidence="14 15">KCTC 12866</strain>
    </source>
</reference>
<feature type="binding site" evidence="10">
    <location>
        <begin position="8"/>
        <end position="13"/>
    </location>
    <ligand>
        <name>substrate</name>
    </ligand>
</feature>
<dbReference type="GO" id="GO:0006400">
    <property type="term" value="P:tRNA modification"/>
    <property type="evidence" value="ECO:0007669"/>
    <property type="project" value="TreeGrafter"/>
</dbReference>
<dbReference type="InterPro" id="IPR018022">
    <property type="entry name" value="IPT"/>
</dbReference>
<dbReference type="SUPFAM" id="SSF52540">
    <property type="entry name" value="P-loop containing nucleoside triphosphate hydrolases"/>
    <property type="match status" value="2"/>
</dbReference>
<dbReference type="PANTHER" id="PTHR11088:SF60">
    <property type="entry name" value="TRNA DIMETHYLALLYLTRANSFERASE"/>
    <property type="match status" value="1"/>
</dbReference>
<dbReference type="RefSeq" id="WP_189565999.1">
    <property type="nucleotide sequence ID" value="NZ_BMXF01000004.1"/>
</dbReference>
<feature type="region of interest" description="Interaction with substrate tRNA" evidence="10">
    <location>
        <begin position="31"/>
        <end position="34"/>
    </location>
</feature>
<dbReference type="Proteomes" id="UP000598271">
    <property type="component" value="Unassembled WGS sequence"/>
</dbReference>
<evidence type="ECO:0000256" key="6">
    <source>
        <dbReference type="ARBA" id="ARBA00022741"/>
    </source>
</evidence>
<proteinExistence type="inferred from homology"/>
<dbReference type="EC" id="2.5.1.75" evidence="10"/>
<evidence type="ECO:0000256" key="10">
    <source>
        <dbReference type="HAMAP-Rule" id="MF_00185"/>
    </source>
</evidence>
<dbReference type="NCBIfam" id="TIGR00174">
    <property type="entry name" value="miaA"/>
    <property type="match status" value="1"/>
</dbReference>
<evidence type="ECO:0000256" key="9">
    <source>
        <dbReference type="ARBA" id="ARBA00049563"/>
    </source>
</evidence>
<keyword evidence="8 10" id="KW-0460">Magnesium</keyword>
<keyword evidence="7 10" id="KW-0067">ATP-binding</keyword>
<comment type="function">
    <text evidence="2 10 12">Catalyzes the transfer of a dimethylallyl group onto the adenine at position 37 in tRNAs that read codons beginning with uridine, leading to the formation of N6-(dimethylallyl)adenosine (i(6)A).</text>
</comment>
<comment type="caution">
    <text evidence="10">Lacks conserved residue(s) required for the propagation of feature annotation.</text>
</comment>
<dbReference type="GO" id="GO:0052381">
    <property type="term" value="F:tRNA dimethylallyltransferase activity"/>
    <property type="evidence" value="ECO:0007669"/>
    <property type="project" value="UniProtKB-UniRule"/>
</dbReference>
<evidence type="ECO:0000256" key="4">
    <source>
        <dbReference type="ARBA" id="ARBA00022679"/>
    </source>
</evidence>
<evidence type="ECO:0000256" key="1">
    <source>
        <dbReference type="ARBA" id="ARBA00001946"/>
    </source>
</evidence>
<dbReference type="InterPro" id="IPR027417">
    <property type="entry name" value="P-loop_NTPase"/>
</dbReference>
<evidence type="ECO:0000313" key="15">
    <source>
        <dbReference type="Proteomes" id="UP000598271"/>
    </source>
</evidence>
<comment type="catalytic activity">
    <reaction evidence="9 10 11">
        <text>adenosine(37) in tRNA + dimethylallyl diphosphate = N(6)-dimethylallyladenosine(37) in tRNA + diphosphate</text>
        <dbReference type="Rhea" id="RHEA:26482"/>
        <dbReference type="Rhea" id="RHEA-COMP:10162"/>
        <dbReference type="Rhea" id="RHEA-COMP:10375"/>
        <dbReference type="ChEBI" id="CHEBI:33019"/>
        <dbReference type="ChEBI" id="CHEBI:57623"/>
        <dbReference type="ChEBI" id="CHEBI:74411"/>
        <dbReference type="ChEBI" id="CHEBI:74415"/>
        <dbReference type="EC" id="2.5.1.75"/>
    </reaction>
</comment>
<dbReference type="AlphaFoldDB" id="A0A8J3D5W5"/>
<dbReference type="GO" id="GO:0005524">
    <property type="term" value="F:ATP binding"/>
    <property type="evidence" value="ECO:0007669"/>
    <property type="project" value="UniProtKB-UniRule"/>
</dbReference>
<evidence type="ECO:0000313" key="14">
    <source>
        <dbReference type="EMBL" id="GHB79223.1"/>
    </source>
</evidence>
<keyword evidence="5 10" id="KW-0819">tRNA processing</keyword>
<evidence type="ECO:0000256" key="13">
    <source>
        <dbReference type="RuleBase" id="RU003785"/>
    </source>
</evidence>
<comment type="subunit">
    <text evidence="10">Monomer.</text>
</comment>
<sequence>MIVILGPTASGKTHLAAQLAHRIGGEIISADSRQVYRGMNIGTGKDLDEYVVDGAPIPYHLIDIVDAGEKYNVHQFQLDVQQVLPEIEERGNYPILCGGSGLYLNALLQGHSFTGIPTNPSLRDMLESYPHEVLLKEFGKKVTAYSPIADTSTKKRTIRAIEINNFLDANPDFPIPETELPDFRVFGIDPSTNLRRERISRRLKERFDNGLIDEVKGLLDQGVPAQTLIYYGLEYKLITQYLNDEMILVEMKQRLETEIHRFAKRQMTFFRKMEKDGVDIRWLRNDQTPNEWVDTIADHLDL</sequence>
<evidence type="ECO:0000256" key="8">
    <source>
        <dbReference type="ARBA" id="ARBA00022842"/>
    </source>
</evidence>
<evidence type="ECO:0000256" key="7">
    <source>
        <dbReference type="ARBA" id="ARBA00022840"/>
    </source>
</evidence>
<feature type="site" description="Interaction with substrate tRNA" evidence="10">
    <location>
        <position position="100"/>
    </location>
</feature>
<dbReference type="InterPro" id="IPR039657">
    <property type="entry name" value="Dimethylallyltransferase"/>
</dbReference>
<name>A0A8J3D5W5_9BACT</name>
<organism evidence="14 15">
    <name type="scientific">Persicitalea jodogahamensis</name>
    <dbReference type="NCBI Taxonomy" id="402147"/>
    <lineage>
        <taxon>Bacteria</taxon>
        <taxon>Pseudomonadati</taxon>
        <taxon>Bacteroidota</taxon>
        <taxon>Cytophagia</taxon>
        <taxon>Cytophagales</taxon>
        <taxon>Spirosomataceae</taxon>
        <taxon>Persicitalea</taxon>
    </lineage>
</organism>
<evidence type="ECO:0000256" key="5">
    <source>
        <dbReference type="ARBA" id="ARBA00022694"/>
    </source>
</evidence>
<comment type="cofactor">
    <cofactor evidence="1 10">
        <name>Mg(2+)</name>
        <dbReference type="ChEBI" id="CHEBI:18420"/>
    </cofactor>
</comment>
<keyword evidence="15" id="KW-1185">Reference proteome</keyword>
<comment type="caution">
    <text evidence="14">The sequence shown here is derived from an EMBL/GenBank/DDBJ whole genome shotgun (WGS) entry which is preliminary data.</text>
</comment>
<dbReference type="HAMAP" id="MF_00185">
    <property type="entry name" value="IPP_trans"/>
    <property type="match status" value="1"/>
</dbReference>
<evidence type="ECO:0000256" key="3">
    <source>
        <dbReference type="ARBA" id="ARBA00005842"/>
    </source>
</evidence>
<keyword evidence="6 10" id="KW-0547">Nucleotide-binding</keyword>
<evidence type="ECO:0000256" key="12">
    <source>
        <dbReference type="RuleBase" id="RU003784"/>
    </source>
</evidence>
<evidence type="ECO:0000256" key="2">
    <source>
        <dbReference type="ARBA" id="ARBA00003213"/>
    </source>
</evidence>
<feature type="site" description="Interaction with substrate tRNA" evidence="10">
    <location>
        <position position="123"/>
    </location>
</feature>
<dbReference type="Pfam" id="PF01715">
    <property type="entry name" value="IPPT"/>
    <property type="match status" value="1"/>
</dbReference>
<comment type="similarity">
    <text evidence="3 10 13">Belongs to the IPP transferase family.</text>
</comment>
<evidence type="ECO:0000256" key="11">
    <source>
        <dbReference type="RuleBase" id="RU003783"/>
    </source>
</evidence>
<dbReference type="EMBL" id="BMXF01000004">
    <property type="protein sequence ID" value="GHB79223.1"/>
    <property type="molecule type" value="Genomic_DNA"/>
</dbReference>
<dbReference type="Gene3D" id="3.40.50.300">
    <property type="entry name" value="P-loop containing nucleotide triphosphate hydrolases"/>
    <property type="match status" value="1"/>
</dbReference>